<gene>
    <name evidence="3" type="ORF">SAMN04488112_11217</name>
</gene>
<keyword evidence="4" id="KW-1185">Reference proteome</keyword>
<reference evidence="3 4" key="1">
    <citation type="submission" date="2016-10" db="EMBL/GenBank/DDBJ databases">
        <authorList>
            <person name="de Groot N.N."/>
        </authorList>
    </citation>
    <scope>NUCLEOTIDE SEQUENCE [LARGE SCALE GENOMIC DNA]</scope>
    <source>
        <strain evidence="3 4">DSM 45514</strain>
    </source>
</reference>
<dbReference type="PANTHER" id="PTHR21666">
    <property type="entry name" value="PEPTIDASE-RELATED"/>
    <property type="match status" value="1"/>
</dbReference>
<dbReference type="GO" id="GO:0004222">
    <property type="term" value="F:metalloendopeptidase activity"/>
    <property type="evidence" value="ECO:0007669"/>
    <property type="project" value="TreeGrafter"/>
</dbReference>
<accession>A0A1G6N6J8</accession>
<dbReference type="InterPro" id="IPR011055">
    <property type="entry name" value="Dup_hybrid_motif"/>
</dbReference>
<evidence type="ECO:0000313" key="3">
    <source>
        <dbReference type="EMBL" id="SDC63311.1"/>
    </source>
</evidence>
<sequence>MLKWILRILLLLALVGAGFLIHDLTRSVEIPEMNVPGKLASAYVEIAKESDIPWPYLAAVDEVDQGYQEVTSKSIRQTAARIREAAGEKRPGEKGARRAIEQLFPTEKREKILRLAESYTWSAAPLGENYAFPFKKGAEVSYGDTWGASRSYGGDRTHEGTDMMAPKGTPVRSVNDGRVVAKGWNELGGWRLTIMDGDHPQISFYYAHLSRYADDIQTGAKVKKGQVIGYVGDSGYGPKGTTGQFAPHLHFGMYVRESTFSPTREAINPYPFLRVWEKE</sequence>
<dbReference type="Pfam" id="PF01551">
    <property type="entry name" value="Peptidase_M23"/>
    <property type="match status" value="1"/>
</dbReference>
<dbReference type="STRING" id="1236220.SAMN04488112_11217"/>
<evidence type="ECO:0000256" key="1">
    <source>
        <dbReference type="ARBA" id="ARBA00022729"/>
    </source>
</evidence>
<dbReference type="CDD" id="cd12797">
    <property type="entry name" value="M23_peptidase"/>
    <property type="match status" value="1"/>
</dbReference>
<evidence type="ECO:0000313" key="4">
    <source>
        <dbReference type="Proteomes" id="UP000199387"/>
    </source>
</evidence>
<evidence type="ECO:0000259" key="2">
    <source>
        <dbReference type="Pfam" id="PF01551"/>
    </source>
</evidence>
<dbReference type="InterPro" id="IPR050570">
    <property type="entry name" value="Cell_wall_metabolism_enzyme"/>
</dbReference>
<dbReference type="InterPro" id="IPR016047">
    <property type="entry name" value="M23ase_b-sheet_dom"/>
</dbReference>
<dbReference type="Proteomes" id="UP000199387">
    <property type="component" value="Unassembled WGS sequence"/>
</dbReference>
<organism evidence="3 4">
    <name type="scientific">Melghirimyces thermohalophilus</name>
    <dbReference type="NCBI Taxonomy" id="1236220"/>
    <lineage>
        <taxon>Bacteria</taxon>
        <taxon>Bacillati</taxon>
        <taxon>Bacillota</taxon>
        <taxon>Bacilli</taxon>
        <taxon>Bacillales</taxon>
        <taxon>Thermoactinomycetaceae</taxon>
        <taxon>Melghirimyces</taxon>
    </lineage>
</organism>
<dbReference type="SUPFAM" id="SSF51261">
    <property type="entry name" value="Duplicated hybrid motif"/>
    <property type="match status" value="1"/>
</dbReference>
<dbReference type="EMBL" id="FMZA01000012">
    <property type="protein sequence ID" value="SDC63311.1"/>
    <property type="molecule type" value="Genomic_DNA"/>
</dbReference>
<keyword evidence="3" id="KW-0378">Hydrolase</keyword>
<protein>
    <submittedName>
        <fullName evidence="3">Murein DD-endopeptidase MepM and murein hydrolase activator NlpD, contain LysM domain</fullName>
    </submittedName>
</protein>
<feature type="domain" description="M23ase beta-sheet core" evidence="2">
    <location>
        <begin position="157"/>
        <end position="261"/>
    </location>
</feature>
<keyword evidence="1" id="KW-0732">Signal</keyword>
<dbReference type="OrthoDB" id="9810477at2"/>
<name>A0A1G6N6J8_9BACL</name>
<proteinExistence type="predicted"/>
<dbReference type="Gene3D" id="2.70.70.10">
    <property type="entry name" value="Glucose Permease (Domain IIA)"/>
    <property type="match status" value="1"/>
</dbReference>
<dbReference type="AlphaFoldDB" id="A0A1G6N6J8"/>
<dbReference type="PANTHER" id="PTHR21666:SF289">
    <property type="entry name" value="L-ALA--D-GLU ENDOPEPTIDASE"/>
    <property type="match status" value="1"/>
</dbReference>